<gene>
    <name evidence="2" type="primary">KCNT1_2</name>
    <name evidence="2" type="ORF">TNIN_141941</name>
</gene>
<feature type="transmembrane region" description="Helical" evidence="1">
    <location>
        <begin position="12"/>
        <end position="35"/>
    </location>
</feature>
<reference evidence="2" key="1">
    <citation type="submission" date="2020-08" db="EMBL/GenBank/DDBJ databases">
        <title>Multicomponent nature underlies the extraordinary mechanical properties of spider dragline silk.</title>
        <authorList>
            <person name="Kono N."/>
            <person name="Nakamura H."/>
            <person name="Mori M."/>
            <person name="Yoshida Y."/>
            <person name="Ohtoshi R."/>
            <person name="Malay A.D."/>
            <person name="Moran D.A.P."/>
            <person name="Tomita M."/>
            <person name="Numata K."/>
            <person name="Arakawa K."/>
        </authorList>
    </citation>
    <scope>NUCLEOTIDE SEQUENCE</scope>
</reference>
<evidence type="ECO:0000313" key="2">
    <source>
        <dbReference type="EMBL" id="GFY59024.1"/>
    </source>
</evidence>
<keyword evidence="1" id="KW-0812">Transmembrane</keyword>
<keyword evidence="2" id="KW-0813">Transport</keyword>
<comment type="caution">
    <text evidence="2">The sequence shown here is derived from an EMBL/GenBank/DDBJ whole genome shotgun (WGS) entry which is preliminary data.</text>
</comment>
<keyword evidence="1" id="KW-1133">Transmembrane helix</keyword>
<name>A0A8X6XUP3_9ARAC</name>
<keyword evidence="2" id="KW-0407">Ion channel</keyword>
<accession>A0A8X6XUP3</accession>
<keyword evidence="1" id="KW-0472">Membrane</keyword>
<feature type="non-terminal residue" evidence="2">
    <location>
        <position position="1"/>
    </location>
</feature>
<keyword evidence="2" id="KW-0406">Ion transport</keyword>
<organism evidence="2 3">
    <name type="scientific">Trichonephila inaurata madagascariensis</name>
    <dbReference type="NCBI Taxonomy" id="2747483"/>
    <lineage>
        <taxon>Eukaryota</taxon>
        <taxon>Metazoa</taxon>
        <taxon>Ecdysozoa</taxon>
        <taxon>Arthropoda</taxon>
        <taxon>Chelicerata</taxon>
        <taxon>Arachnida</taxon>
        <taxon>Araneae</taxon>
        <taxon>Araneomorphae</taxon>
        <taxon>Entelegynae</taxon>
        <taxon>Araneoidea</taxon>
        <taxon>Nephilidae</taxon>
        <taxon>Trichonephila</taxon>
        <taxon>Trichonephila inaurata</taxon>
    </lineage>
</organism>
<sequence>KAILWVDRPLALWGVQVSLSVISLLEALLIAYLGYKGNVWQQFLSSNFILELVNNVPFVVTTKFAIQILNAIASGVLKRCSEPFEVTYNRAFTA</sequence>
<proteinExistence type="predicted"/>
<dbReference type="Proteomes" id="UP000886998">
    <property type="component" value="Unassembled WGS sequence"/>
</dbReference>
<protein>
    <submittedName>
        <fullName evidence="2">Potassium channel subfamily T member 1</fullName>
    </submittedName>
</protein>
<dbReference type="OrthoDB" id="6419245at2759"/>
<keyword evidence="3" id="KW-1185">Reference proteome</keyword>
<evidence type="ECO:0000313" key="3">
    <source>
        <dbReference type="Proteomes" id="UP000886998"/>
    </source>
</evidence>
<evidence type="ECO:0000256" key="1">
    <source>
        <dbReference type="SAM" id="Phobius"/>
    </source>
</evidence>
<dbReference type="AlphaFoldDB" id="A0A8X6XUP3"/>
<dbReference type="GO" id="GO:0034220">
    <property type="term" value="P:monoatomic ion transmembrane transport"/>
    <property type="evidence" value="ECO:0007669"/>
    <property type="project" value="UniProtKB-KW"/>
</dbReference>
<dbReference type="EMBL" id="BMAV01012392">
    <property type="protein sequence ID" value="GFY59024.1"/>
    <property type="molecule type" value="Genomic_DNA"/>
</dbReference>